<dbReference type="InterPro" id="IPR003439">
    <property type="entry name" value="ABC_transporter-like_ATP-bd"/>
</dbReference>
<dbReference type="Proteomes" id="UP000231198">
    <property type="component" value="Unassembled WGS sequence"/>
</dbReference>
<dbReference type="GO" id="GO:0005524">
    <property type="term" value="F:ATP binding"/>
    <property type="evidence" value="ECO:0007669"/>
    <property type="project" value="UniProtKB-KW"/>
</dbReference>
<gene>
    <name evidence="5" type="ORF">COT62_00695</name>
</gene>
<organism evidence="5 6">
    <name type="scientific">Candidatus Roizmanbacteria bacterium CG09_land_8_20_14_0_10_41_9</name>
    <dbReference type="NCBI Taxonomy" id="1974850"/>
    <lineage>
        <taxon>Bacteria</taxon>
        <taxon>Candidatus Roizmaniibacteriota</taxon>
    </lineage>
</organism>
<accession>A0A2H0WTL2</accession>
<evidence type="ECO:0000256" key="1">
    <source>
        <dbReference type="ARBA" id="ARBA00022448"/>
    </source>
</evidence>
<dbReference type="PROSITE" id="PS00211">
    <property type="entry name" value="ABC_TRANSPORTER_1"/>
    <property type="match status" value="1"/>
</dbReference>
<dbReference type="GO" id="GO:0098796">
    <property type="term" value="C:membrane protein complex"/>
    <property type="evidence" value="ECO:0007669"/>
    <property type="project" value="UniProtKB-ARBA"/>
</dbReference>
<dbReference type="PROSITE" id="PS50893">
    <property type="entry name" value="ABC_TRANSPORTER_2"/>
    <property type="match status" value="1"/>
</dbReference>
<dbReference type="GO" id="GO:0022857">
    <property type="term" value="F:transmembrane transporter activity"/>
    <property type="evidence" value="ECO:0007669"/>
    <property type="project" value="TreeGrafter"/>
</dbReference>
<proteinExistence type="predicted"/>
<evidence type="ECO:0000256" key="3">
    <source>
        <dbReference type="ARBA" id="ARBA00022840"/>
    </source>
</evidence>
<dbReference type="InterPro" id="IPR015854">
    <property type="entry name" value="ABC_transpr_LolD-like"/>
</dbReference>
<evidence type="ECO:0000313" key="6">
    <source>
        <dbReference type="Proteomes" id="UP000231198"/>
    </source>
</evidence>
<reference evidence="6" key="1">
    <citation type="submission" date="2017-09" db="EMBL/GenBank/DDBJ databases">
        <title>Depth-based differentiation of microbial function through sediment-hosted aquifers and enrichment of novel symbionts in the deep terrestrial subsurface.</title>
        <authorList>
            <person name="Probst A.J."/>
            <person name="Ladd B."/>
            <person name="Jarett J.K."/>
            <person name="Geller-Mcgrath D.E."/>
            <person name="Sieber C.M.K."/>
            <person name="Emerson J.B."/>
            <person name="Anantharaman K."/>
            <person name="Thomas B.C."/>
            <person name="Malmstrom R."/>
            <person name="Stieglmeier M."/>
            <person name="Klingl A."/>
            <person name="Woyke T."/>
            <person name="Ryan C.M."/>
            <person name="Banfield J.F."/>
        </authorList>
    </citation>
    <scope>NUCLEOTIDE SEQUENCE [LARGE SCALE GENOMIC DNA]</scope>
</reference>
<dbReference type="SMART" id="SM00382">
    <property type="entry name" value="AAA"/>
    <property type="match status" value="1"/>
</dbReference>
<dbReference type="Pfam" id="PF00005">
    <property type="entry name" value="ABC_tran"/>
    <property type="match status" value="1"/>
</dbReference>
<dbReference type="FunFam" id="3.40.50.300:FF:000032">
    <property type="entry name" value="Export ABC transporter ATP-binding protein"/>
    <property type="match status" value="1"/>
</dbReference>
<dbReference type="GO" id="GO:0005886">
    <property type="term" value="C:plasma membrane"/>
    <property type="evidence" value="ECO:0007669"/>
    <property type="project" value="TreeGrafter"/>
</dbReference>
<protein>
    <submittedName>
        <fullName evidence="5">Lipoprotein-releasing system ATP-binding protein LolD</fullName>
    </submittedName>
</protein>
<evidence type="ECO:0000259" key="4">
    <source>
        <dbReference type="PROSITE" id="PS50893"/>
    </source>
</evidence>
<dbReference type="InterPro" id="IPR027417">
    <property type="entry name" value="P-loop_NTPase"/>
</dbReference>
<keyword evidence="1" id="KW-0813">Transport</keyword>
<dbReference type="EMBL" id="PEZG01000017">
    <property type="protein sequence ID" value="PIS16004.1"/>
    <property type="molecule type" value="Genomic_DNA"/>
</dbReference>
<comment type="caution">
    <text evidence="5">The sequence shown here is derived from an EMBL/GenBank/DDBJ whole genome shotgun (WGS) entry which is preliminary data.</text>
</comment>
<dbReference type="PANTHER" id="PTHR24220:SF86">
    <property type="entry name" value="ABC TRANSPORTER ABCH.1"/>
    <property type="match status" value="1"/>
</dbReference>
<dbReference type="SUPFAM" id="SSF52540">
    <property type="entry name" value="P-loop containing nucleoside triphosphate hydrolases"/>
    <property type="match status" value="1"/>
</dbReference>
<dbReference type="GO" id="GO:0016887">
    <property type="term" value="F:ATP hydrolysis activity"/>
    <property type="evidence" value="ECO:0007669"/>
    <property type="project" value="InterPro"/>
</dbReference>
<dbReference type="PANTHER" id="PTHR24220">
    <property type="entry name" value="IMPORT ATP-BINDING PROTEIN"/>
    <property type="match status" value="1"/>
</dbReference>
<feature type="domain" description="ABC transporter" evidence="4">
    <location>
        <begin position="2"/>
        <end position="222"/>
    </location>
</feature>
<keyword evidence="5" id="KW-0449">Lipoprotein</keyword>
<dbReference type="AlphaFoldDB" id="A0A2H0WTL2"/>
<evidence type="ECO:0000313" key="5">
    <source>
        <dbReference type="EMBL" id="PIS16004.1"/>
    </source>
</evidence>
<keyword evidence="3 5" id="KW-0067">ATP-binding</keyword>
<dbReference type="InterPro" id="IPR017911">
    <property type="entry name" value="MacB-like_ATP-bd"/>
</dbReference>
<dbReference type="Gene3D" id="3.40.50.300">
    <property type="entry name" value="P-loop containing nucleotide triphosphate hydrolases"/>
    <property type="match status" value="1"/>
</dbReference>
<dbReference type="InterPro" id="IPR003593">
    <property type="entry name" value="AAA+_ATPase"/>
</dbReference>
<dbReference type="CDD" id="cd03255">
    <property type="entry name" value="ABC_MJ0796_LolCDE_FtsE"/>
    <property type="match status" value="1"/>
</dbReference>
<dbReference type="InterPro" id="IPR017871">
    <property type="entry name" value="ABC_transporter-like_CS"/>
</dbReference>
<evidence type="ECO:0000256" key="2">
    <source>
        <dbReference type="ARBA" id="ARBA00022741"/>
    </source>
</evidence>
<sequence>MIKLQGVWKEYQIDREITFTALKDITLTIEKGEFIGVVGPSGCGKSTLMYVMGLLDQPTKGSIHVDEKNVTGLGDDKISALRNAFFGFVFQQFNLINKLTVLENILLPSVYASVKLSYDPLEKARDLVDKFGLKGKENSYPNKISGGQQQRVAIARALIMHPECILADEPTGNLDSKTGESILDLLSELNREEKITIVVVTHDAHVAERTRRTIKMVDGQIV</sequence>
<name>A0A2H0WTL2_9BACT</name>
<keyword evidence="2" id="KW-0547">Nucleotide-binding</keyword>